<dbReference type="Proteomes" id="UP001246576">
    <property type="component" value="Unassembled WGS sequence"/>
</dbReference>
<accession>A0ABU2EFZ7</accession>
<proteinExistence type="predicted"/>
<sequence>MGLGPVINGRQQPITPRDGKAWADTVNAEPMPAGESRKALALGKCNADGSGFEPYDKPIEREVPVSRPSGSYLWLGDYRL</sequence>
<gene>
    <name evidence="1" type="ORF">RI048_02455</name>
</gene>
<dbReference type="RefSeq" id="WP_310839489.1">
    <property type="nucleotide sequence ID" value="NZ_JAVLSJ010000001.1"/>
</dbReference>
<dbReference type="EMBL" id="JAVLSJ010000001">
    <property type="protein sequence ID" value="MDR9847067.1"/>
    <property type="molecule type" value="Genomic_DNA"/>
</dbReference>
<evidence type="ECO:0000313" key="1">
    <source>
        <dbReference type="EMBL" id="MDR9847067.1"/>
    </source>
</evidence>
<comment type="caution">
    <text evidence="1">The sequence shown here is derived from an EMBL/GenBank/DDBJ whole genome shotgun (WGS) entry which is preliminary data.</text>
</comment>
<protein>
    <submittedName>
        <fullName evidence="1">Uncharacterized protein</fullName>
    </submittedName>
</protein>
<name>A0ABU2EFZ7_9BURK</name>
<organism evidence="1 2">
    <name type="scientific">Herbaspirillum huttiense subsp. lycopersici</name>
    <dbReference type="NCBI Taxonomy" id="3074428"/>
    <lineage>
        <taxon>Bacteria</taxon>
        <taxon>Pseudomonadati</taxon>
        <taxon>Pseudomonadota</taxon>
        <taxon>Betaproteobacteria</taxon>
        <taxon>Burkholderiales</taxon>
        <taxon>Oxalobacteraceae</taxon>
        <taxon>Herbaspirillum</taxon>
    </lineage>
</organism>
<keyword evidence="2" id="KW-1185">Reference proteome</keyword>
<reference evidence="1" key="1">
    <citation type="submission" date="2023-09" db="EMBL/GenBank/DDBJ databases">
        <title>Description of first Herbaspirillum huttiense subsp. nephrolepsisexaltata and Herbaspirillum huttiense subsp. lycopersicon.</title>
        <authorList>
            <person name="Poudel M."/>
            <person name="Sharma A."/>
            <person name="Goss E."/>
            <person name="Tapia J.H."/>
            <person name="Harmon C.M."/>
            <person name="Jones J.B."/>
        </authorList>
    </citation>
    <scope>NUCLEOTIDE SEQUENCE</scope>
    <source>
        <strain evidence="1">SE1</strain>
    </source>
</reference>
<evidence type="ECO:0000313" key="2">
    <source>
        <dbReference type="Proteomes" id="UP001246576"/>
    </source>
</evidence>